<evidence type="ECO:0000256" key="1">
    <source>
        <dbReference type="ARBA" id="ARBA00004496"/>
    </source>
</evidence>
<evidence type="ECO:0000313" key="9">
    <source>
        <dbReference type="EnsemblMetazoa" id="XP_038067101.1"/>
    </source>
</evidence>
<dbReference type="GO" id="GO:0043248">
    <property type="term" value="P:proteasome assembly"/>
    <property type="evidence" value="ECO:0007669"/>
    <property type="project" value="InterPro"/>
</dbReference>
<feature type="domain" description="Proteasome adapter and scaffold protein ECM29 HEAT-repeat" evidence="8">
    <location>
        <begin position="1338"/>
        <end position="1498"/>
    </location>
</feature>
<evidence type="ECO:0008006" key="11">
    <source>
        <dbReference type="Google" id="ProtNLM"/>
    </source>
</evidence>
<dbReference type="PANTHER" id="PTHR23346">
    <property type="entry name" value="TRANSLATIONAL ACTIVATOR GCN1-RELATED"/>
    <property type="match status" value="1"/>
</dbReference>
<protein>
    <recommendedName>
        <fullName evidence="11">Proteasome-associated protein ECM29 homolog</fullName>
    </recommendedName>
</protein>
<proteinExistence type="predicted"/>
<dbReference type="RefSeq" id="XP_038067101.1">
    <property type="nucleotide sequence ID" value="XM_038211173.1"/>
</dbReference>
<dbReference type="InterPro" id="IPR055444">
    <property type="entry name" value="ARM_ECM29"/>
</dbReference>
<keyword evidence="10" id="KW-1185">Reference proteome</keyword>
<dbReference type="PANTHER" id="PTHR23346:SF19">
    <property type="entry name" value="PROTEASOME ADAPTER AND SCAFFOLD PROTEIN ECM29"/>
    <property type="match status" value="1"/>
</dbReference>
<dbReference type="Pfam" id="PF24492">
    <property type="entry name" value="HEAT_ECM29"/>
    <property type="match status" value="1"/>
</dbReference>
<organism evidence="9 10">
    <name type="scientific">Patiria miniata</name>
    <name type="common">Bat star</name>
    <name type="synonym">Asterina miniata</name>
    <dbReference type="NCBI Taxonomy" id="46514"/>
    <lineage>
        <taxon>Eukaryota</taxon>
        <taxon>Metazoa</taxon>
        <taxon>Echinodermata</taxon>
        <taxon>Eleutherozoa</taxon>
        <taxon>Asterozoa</taxon>
        <taxon>Asteroidea</taxon>
        <taxon>Valvatacea</taxon>
        <taxon>Valvatida</taxon>
        <taxon>Asterinidae</taxon>
        <taxon>Patiria</taxon>
    </lineage>
</organism>
<dbReference type="GO" id="GO:0005634">
    <property type="term" value="C:nucleus"/>
    <property type="evidence" value="ECO:0007669"/>
    <property type="project" value="TreeGrafter"/>
</dbReference>
<keyword evidence="4" id="KW-0647">Proteasome</keyword>
<evidence type="ECO:0000259" key="7">
    <source>
        <dbReference type="Pfam" id="PF23702"/>
    </source>
</evidence>
<feature type="compositionally biased region" description="Basic and acidic residues" evidence="5">
    <location>
        <begin position="861"/>
        <end position="876"/>
    </location>
</feature>
<dbReference type="GO" id="GO:0005737">
    <property type="term" value="C:cytoplasm"/>
    <property type="evidence" value="ECO:0007669"/>
    <property type="project" value="UniProtKB-SubCell"/>
</dbReference>
<feature type="region of interest" description="Disordered" evidence="5">
    <location>
        <begin position="849"/>
        <end position="876"/>
    </location>
</feature>
<sequence>MAAQDELELLERVFLRIGSAETDEQLQNVVSRFLPPVLLKLCSNQEGVRKKVLELLVHINKRLKSRPKVQIPVDVLLLQYQDPANVTFVTNFTVLYLKMGYPRLPMEKQAELAPSLMQCLEGKPVLQQDSLLQMLIPTLPHLKLPKDPIKRKVVFGLSEKPATVQLLLGFMLDYLLLPYTFSSPKAEERPTSASGGQQTGAGSSSRPATAPAGASAAAAAGTWATPPGLSANALKRVIGENVPEASTIEQCKVGIVNFLAADVLPNEDVVCHLIVACSDTRYSVATAADVELKKIHNIVDWNNTAIVNKLYSLFKGTVVIKGQPAIKQEDRRLPVSTRVRLKIFPYILKSREAADRFPACIQVIFDCLYGNNTNAKLKTFAVQFVHHLCATCSTARIQPMGPILLSGMGKLITETKDSAQLRGLAYVAVGKLSKRVPLLFIKDMALLQQFFDALSTEDANIRLHVQEALALMASAYKNLEGPNLLIMQSLIMSNIEKSEPQARLAAVQYARVVFPGNHIASRYALLLATGDAKEDIQQEAVKALRIPSGEPVKDSLEHNSGLADEGAANDKALVPSFPEMVLYISEMASKRVKGPSRYLSGNTALPFRPEIFNQVIFYLRACLLHDAGIHINKDAPFDLDSDAPIASRHVNQLLNQSGLSAQSPVLVYIALMQQLLNAVGSRDVMRCLLEIVAVAAERMAKQFVDRLAWVKNFVNGNHEHMRNTAAQLYGVVCDACSTGKLTENIKELTKIVKDQSRSFEDHHGSLLALGYVIGRYLSRDRRQDPSMITDSEQTSKQDKAITQLNNAIAEAVKVLASSLDNPTPLMSTAACIAIGEIARCGALPLPNGGTAQQAEATNGMDDTKEGKKGKPASKDGELSKRLLVEKFVAKLQSSKHVTKVKEQAAATLGYLPIGEADFPFTQDVLEGLIKSASTKEVELHFSVGQALSHAALGPASPAGRDVWTQDQNANAAVQSPEGASEEKHNWLEWLLIRILREEITSQNPHKRQAACIWLLSIVKQCGSQQATQRHMKDIQQAFVNMLSEREEITQEVASKGLSLVYEQSTADRKNDLVSVLVDALMTGKRAKHAVTGETKVFAEGSLGSNPGGGALSTYKELCSLASDMNQPDLIYKFMNLANHNAMWNSRKGAAFGFSSIAAHAGDQLSPYLPKLVPRLYRYQYDPSGPVRQAMTSIWSALVKDNKNVVDTYLKEIAADLLHHLTHHAWRNRESSCLAVSDLLRGRNVDSIVESLPELWEACLKVLDDIKESVRKAAEAACRSLSKVSIKMCDLSYGRVGEQALALVLPCLLEHGLPSRVEEVRAISLYTLLQISKKAGSRLKPHMAVLVTAQLESLSGLEHQAMNYMSLHVGQNQDSQEKLDNARIAMSKSSPMMEMINMCAQYVDADVLVELVSRICDLIRSGIGMGTKAGCSSFIILLCHQCPLDLSPYAGKLLSAFLTGLNDKSPAVRKSNATAIGHLIAIAKDSSVQKLITRLKTWYTEKDDEALHTACGVTLQAMSRHCPDTFKKHNALAMPLAFLAMHVKKEKVSGRNEDKDCVWEEVWLDSTPGTESGIKLYLSEIVTLTQESLGSQSWPRKAQAARAMSTVAKKLGSNLHPPHLGRLLGALVGGLAGRTWDGKDELLRAISTVCTSCRTALQNPNNAGPEQPTMETILTAVFKECKKERIDYKIAALECLSSVLEAHGIDRFEELSQILFPIVSKDKKDDSDDSDEESVRSRQDQKLKLQECAYESLGKAWPRERQTQDLFHQDLCRYLSEGLQASTFKMQVTILKALGLFLDRLMFLSPGIDNIESKFLSSILIRIIPDLCRCLGIVKYVAIRRQALTILENLVTKLKDINQIALLSADMLSNLEDALLGMTSDSEPSLKDRSRQLRKELEQYIQREPADQGEESQS</sequence>
<evidence type="ECO:0000313" key="10">
    <source>
        <dbReference type="Proteomes" id="UP000887568"/>
    </source>
</evidence>
<dbReference type="Proteomes" id="UP000887568">
    <property type="component" value="Unplaced"/>
</dbReference>
<dbReference type="Pfam" id="PF13001">
    <property type="entry name" value="ECM29_N"/>
    <property type="match status" value="1"/>
</dbReference>
<feature type="compositionally biased region" description="Low complexity" evidence="5">
    <location>
        <begin position="191"/>
        <end position="211"/>
    </location>
</feature>
<dbReference type="Gene3D" id="1.25.10.10">
    <property type="entry name" value="Leucine-rich Repeat Variant"/>
    <property type="match status" value="4"/>
</dbReference>
<feature type="domain" description="Proteasome component Ecm29 N-terminal" evidence="6">
    <location>
        <begin position="10"/>
        <end position="528"/>
    </location>
</feature>
<dbReference type="GO" id="GO:0000502">
    <property type="term" value="C:proteasome complex"/>
    <property type="evidence" value="ECO:0007669"/>
    <property type="project" value="UniProtKB-KW"/>
</dbReference>
<feature type="domain" description="ECM29 ARM-like repeats" evidence="7">
    <location>
        <begin position="629"/>
        <end position="837"/>
    </location>
</feature>
<evidence type="ECO:0000259" key="8">
    <source>
        <dbReference type="Pfam" id="PF24492"/>
    </source>
</evidence>
<keyword evidence="3" id="KW-0677">Repeat</keyword>
<evidence type="ECO:0000256" key="3">
    <source>
        <dbReference type="ARBA" id="ARBA00022737"/>
    </source>
</evidence>
<dbReference type="Pfam" id="PF23731">
    <property type="entry name" value="ARM_ECM29_C"/>
    <property type="match status" value="1"/>
</dbReference>
<dbReference type="InterPro" id="IPR055443">
    <property type="entry name" value="HEAT_ECM29"/>
</dbReference>
<dbReference type="InterPro" id="IPR024372">
    <property type="entry name" value="Ecm29_N"/>
</dbReference>
<dbReference type="InterPro" id="IPR011989">
    <property type="entry name" value="ARM-like"/>
</dbReference>
<dbReference type="GO" id="GO:0060090">
    <property type="term" value="F:molecular adaptor activity"/>
    <property type="evidence" value="ECO:0007669"/>
    <property type="project" value="InterPro"/>
</dbReference>
<evidence type="ECO:0000256" key="2">
    <source>
        <dbReference type="ARBA" id="ARBA00022490"/>
    </source>
</evidence>
<dbReference type="Pfam" id="PF23702">
    <property type="entry name" value="ARM_ECM29"/>
    <property type="match status" value="1"/>
</dbReference>
<keyword evidence="2" id="KW-0963">Cytoplasm</keyword>
<dbReference type="GeneID" id="119737083"/>
<evidence type="ECO:0000256" key="5">
    <source>
        <dbReference type="SAM" id="MobiDB-lite"/>
    </source>
</evidence>
<evidence type="ECO:0000259" key="6">
    <source>
        <dbReference type="Pfam" id="PF13001"/>
    </source>
</evidence>
<accession>A0A914AUY3</accession>
<dbReference type="SUPFAM" id="SSF48371">
    <property type="entry name" value="ARM repeat"/>
    <property type="match status" value="3"/>
</dbReference>
<reference evidence="9" key="1">
    <citation type="submission" date="2022-11" db="UniProtKB">
        <authorList>
            <consortium name="EnsemblMetazoa"/>
        </authorList>
    </citation>
    <scope>IDENTIFICATION</scope>
</reference>
<dbReference type="EnsemblMetazoa" id="XM_038211173.1">
    <property type="protein sequence ID" value="XP_038067101.1"/>
    <property type="gene ID" value="LOC119737083"/>
</dbReference>
<name>A0A914AUY3_PATMI</name>
<dbReference type="InterPro" id="IPR016024">
    <property type="entry name" value="ARM-type_fold"/>
</dbReference>
<dbReference type="OrthoDB" id="16066at2759"/>
<dbReference type="OMA" id="CRIKDIE"/>
<evidence type="ECO:0000256" key="4">
    <source>
        <dbReference type="ARBA" id="ARBA00022942"/>
    </source>
</evidence>
<feature type="region of interest" description="Disordered" evidence="5">
    <location>
        <begin position="186"/>
        <end position="211"/>
    </location>
</feature>
<comment type="subcellular location">
    <subcellularLocation>
        <location evidence="1">Cytoplasm</location>
    </subcellularLocation>
</comment>
<dbReference type="GO" id="GO:0036503">
    <property type="term" value="P:ERAD pathway"/>
    <property type="evidence" value="ECO:0007669"/>
    <property type="project" value="TreeGrafter"/>
</dbReference>